<dbReference type="OrthoDB" id="6077919at2759"/>
<keyword evidence="1" id="KW-0863">Zinc-finger</keyword>
<name>A0A9P7YZT3_9HELO</name>
<dbReference type="PROSITE" id="PS50157">
    <property type="entry name" value="ZINC_FINGER_C2H2_2"/>
    <property type="match status" value="2"/>
</dbReference>
<reference evidence="4" key="1">
    <citation type="journal article" date="2021" name="IMA Fungus">
        <title>Genomic characterization of three marine fungi, including Emericellopsis atlantica sp. nov. with signatures of a generalist lifestyle and marine biomass degradation.</title>
        <authorList>
            <person name="Hagestad O.C."/>
            <person name="Hou L."/>
            <person name="Andersen J.H."/>
            <person name="Hansen E.H."/>
            <person name="Altermark B."/>
            <person name="Li C."/>
            <person name="Kuhnert E."/>
            <person name="Cox R.J."/>
            <person name="Crous P.W."/>
            <person name="Spatafora J.W."/>
            <person name="Lail K."/>
            <person name="Amirebrahimi M."/>
            <person name="Lipzen A."/>
            <person name="Pangilinan J."/>
            <person name="Andreopoulos W."/>
            <person name="Hayes R.D."/>
            <person name="Ng V."/>
            <person name="Grigoriev I.V."/>
            <person name="Jackson S.A."/>
            <person name="Sutton T.D.S."/>
            <person name="Dobson A.D.W."/>
            <person name="Rama T."/>
        </authorList>
    </citation>
    <scope>NUCLEOTIDE SEQUENCE</scope>
    <source>
        <strain evidence="4">TRa3180A</strain>
    </source>
</reference>
<dbReference type="Proteomes" id="UP000887226">
    <property type="component" value="Unassembled WGS sequence"/>
</dbReference>
<dbReference type="InterPro" id="IPR013087">
    <property type="entry name" value="Znf_C2H2_type"/>
</dbReference>
<feature type="region of interest" description="Disordered" evidence="2">
    <location>
        <begin position="43"/>
        <end position="70"/>
    </location>
</feature>
<proteinExistence type="predicted"/>
<dbReference type="SMART" id="SM00355">
    <property type="entry name" value="ZnF_C2H2"/>
    <property type="match status" value="3"/>
</dbReference>
<keyword evidence="1" id="KW-0479">Metal-binding</keyword>
<evidence type="ECO:0000313" key="4">
    <source>
        <dbReference type="EMBL" id="KAG9242208.1"/>
    </source>
</evidence>
<evidence type="ECO:0000259" key="3">
    <source>
        <dbReference type="PROSITE" id="PS50157"/>
    </source>
</evidence>
<dbReference type="GO" id="GO:0008270">
    <property type="term" value="F:zinc ion binding"/>
    <property type="evidence" value="ECO:0007669"/>
    <property type="project" value="UniProtKB-KW"/>
</dbReference>
<evidence type="ECO:0000256" key="2">
    <source>
        <dbReference type="SAM" id="MobiDB-lite"/>
    </source>
</evidence>
<evidence type="ECO:0000313" key="5">
    <source>
        <dbReference type="Proteomes" id="UP000887226"/>
    </source>
</evidence>
<keyword evidence="5" id="KW-1185">Reference proteome</keyword>
<dbReference type="EMBL" id="MU254100">
    <property type="protein sequence ID" value="KAG9242208.1"/>
    <property type="molecule type" value="Genomic_DNA"/>
</dbReference>
<feature type="compositionally biased region" description="Basic residues" evidence="2">
    <location>
        <begin position="44"/>
        <end position="53"/>
    </location>
</feature>
<keyword evidence="1" id="KW-0862">Zinc</keyword>
<evidence type="ECO:0000256" key="1">
    <source>
        <dbReference type="PROSITE-ProRule" id="PRU00042"/>
    </source>
</evidence>
<dbReference type="AlphaFoldDB" id="A0A9P7YZT3"/>
<feature type="domain" description="C2H2-type" evidence="3">
    <location>
        <begin position="68"/>
        <end position="92"/>
    </location>
</feature>
<sequence length="331" mass="36336">MQSHSLALVGPLSSTTQFRCCDCERDFKNEGALADHLRCSSIHKPAKGGKNNKKKNEQNKKGQGSPQRRCEKCNKSFKNTDALNLHLSSVRHHPLSDINCLADTKCKKRFNCPSGQLQHLESGRCLSGMTKRKLNRAITVNDVEHIITSRGGMTQTLLEDNLSASTSSTSQTRSPILTPTSTQFLGSYPPSLPSLILTAESALSTSANFHSMLTHRLRIQSGFHLCHICPPSRTRTFTGRALQQHLSSNVHTQRSTLLPGPHDISFHCPRTLMGKGDQKMPLKQFSTVSGLAQYLESGACNGGTGNLRRVIDYVQEEMKGIGFGGLKLLLS</sequence>
<feature type="domain" description="C2H2-type" evidence="3">
    <location>
        <begin position="18"/>
        <end position="48"/>
    </location>
</feature>
<comment type="caution">
    <text evidence="4">The sequence shown here is derived from an EMBL/GenBank/DDBJ whole genome shotgun (WGS) entry which is preliminary data.</text>
</comment>
<dbReference type="Gene3D" id="3.30.160.60">
    <property type="entry name" value="Classic Zinc Finger"/>
    <property type="match status" value="1"/>
</dbReference>
<organism evidence="4 5">
    <name type="scientific">Calycina marina</name>
    <dbReference type="NCBI Taxonomy" id="1763456"/>
    <lineage>
        <taxon>Eukaryota</taxon>
        <taxon>Fungi</taxon>
        <taxon>Dikarya</taxon>
        <taxon>Ascomycota</taxon>
        <taxon>Pezizomycotina</taxon>
        <taxon>Leotiomycetes</taxon>
        <taxon>Helotiales</taxon>
        <taxon>Pezizellaceae</taxon>
        <taxon>Calycina</taxon>
    </lineage>
</organism>
<accession>A0A9P7YZT3</accession>
<gene>
    <name evidence="4" type="ORF">BJ878DRAFT_516685</name>
</gene>
<dbReference type="PROSITE" id="PS00028">
    <property type="entry name" value="ZINC_FINGER_C2H2_1"/>
    <property type="match status" value="1"/>
</dbReference>
<protein>
    <recommendedName>
        <fullName evidence="3">C2H2-type domain-containing protein</fullName>
    </recommendedName>
</protein>